<organism evidence="10 11">
    <name type="scientific">Jejuia pallidilutea</name>
    <dbReference type="NCBI Taxonomy" id="504487"/>
    <lineage>
        <taxon>Bacteria</taxon>
        <taxon>Pseudomonadati</taxon>
        <taxon>Bacteroidota</taxon>
        <taxon>Flavobacteriia</taxon>
        <taxon>Flavobacteriales</taxon>
        <taxon>Flavobacteriaceae</taxon>
        <taxon>Jejuia</taxon>
    </lineage>
</organism>
<feature type="domain" description="Nitrite/sulphite reductase 4Fe-4S" evidence="7">
    <location>
        <begin position="395"/>
        <end position="517"/>
    </location>
</feature>
<name>A0A362WZE3_9FLAO</name>
<evidence type="ECO:0000256" key="2">
    <source>
        <dbReference type="ARBA" id="ARBA00022617"/>
    </source>
</evidence>
<dbReference type="InterPro" id="IPR006066">
    <property type="entry name" value="NO2/SO3_Rdtase_FeS/sirohaem_BS"/>
</dbReference>
<dbReference type="PRINTS" id="PR00397">
    <property type="entry name" value="SIROHAEM"/>
</dbReference>
<dbReference type="Proteomes" id="UP000251545">
    <property type="component" value="Unassembled WGS sequence"/>
</dbReference>
<keyword evidence="1" id="KW-0004">4Fe-4S</keyword>
<evidence type="ECO:0000256" key="1">
    <source>
        <dbReference type="ARBA" id="ARBA00022485"/>
    </source>
</evidence>
<feature type="domain" description="Nitrite/sulphite reductase 4Fe-4S" evidence="7">
    <location>
        <begin position="122"/>
        <end position="273"/>
    </location>
</feature>
<dbReference type="GO" id="GO:0016491">
    <property type="term" value="F:oxidoreductase activity"/>
    <property type="evidence" value="ECO:0007669"/>
    <property type="project" value="UniProtKB-KW"/>
</dbReference>
<dbReference type="Gene3D" id="3.90.480.10">
    <property type="entry name" value="Sulfite Reductase Hemoprotein,Domain 2"/>
    <property type="match status" value="1"/>
</dbReference>
<dbReference type="SUPFAM" id="SSF55124">
    <property type="entry name" value="Nitrite/Sulfite reductase N-terminal domain-like"/>
    <property type="match status" value="2"/>
</dbReference>
<dbReference type="InterPro" id="IPR007842">
    <property type="entry name" value="HEPN_dom"/>
</dbReference>
<dbReference type="InterPro" id="IPR045854">
    <property type="entry name" value="NO2/SO3_Rdtase_4Fe4S_sf"/>
</dbReference>
<feature type="domain" description="HEPN" evidence="9">
    <location>
        <begin position="584"/>
        <end position="655"/>
    </location>
</feature>
<keyword evidence="3" id="KW-0479">Metal-binding</keyword>
<dbReference type="PANTHER" id="PTHR32439:SF9">
    <property type="entry name" value="BLR3264 PROTEIN"/>
    <property type="match status" value="1"/>
</dbReference>
<dbReference type="AlphaFoldDB" id="A0A362WZE3"/>
<accession>A0A362WZE3</accession>
<feature type="domain" description="Nitrite/Sulfite reductase ferredoxin-like" evidence="8">
    <location>
        <begin position="47"/>
        <end position="112"/>
    </location>
</feature>
<evidence type="ECO:0000259" key="7">
    <source>
        <dbReference type="Pfam" id="PF01077"/>
    </source>
</evidence>
<dbReference type="InterPro" id="IPR036136">
    <property type="entry name" value="Nit/Sulf_reduc_fer-like_dom_sf"/>
</dbReference>
<dbReference type="Gene3D" id="3.30.413.10">
    <property type="entry name" value="Sulfite Reductase Hemoprotein, domain 1"/>
    <property type="match status" value="2"/>
</dbReference>
<dbReference type="GO" id="GO:0046872">
    <property type="term" value="F:metal ion binding"/>
    <property type="evidence" value="ECO:0007669"/>
    <property type="project" value="UniProtKB-KW"/>
</dbReference>
<dbReference type="GO" id="GO:0051539">
    <property type="term" value="F:4 iron, 4 sulfur cluster binding"/>
    <property type="evidence" value="ECO:0007669"/>
    <property type="project" value="UniProtKB-KW"/>
</dbReference>
<reference evidence="10 11" key="1">
    <citation type="submission" date="2018-02" db="EMBL/GenBank/DDBJ databases">
        <title>Genomic Encyclopedia of Archaeal and Bacterial Type Strains, Phase II (KMG-II): from individual species to whole genera.</title>
        <authorList>
            <person name="Goeker M."/>
        </authorList>
    </citation>
    <scope>NUCLEOTIDE SEQUENCE [LARGE SCALE GENOMIC DNA]</scope>
    <source>
        <strain evidence="10 11">DSM 21165</strain>
    </source>
</reference>
<keyword evidence="4" id="KW-0560">Oxidoreductase</keyword>
<keyword evidence="2" id="KW-0349">Heme</keyword>
<dbReference type="PANTHER" id="PTHR32439">
    <property type="entry name" value="FERREDOXIN--NITRITE REDUCTASE, CHLOROPLASTIC"/>
    <property type="match status" value="1"/>
</dbReference>
<evidence type="ECO:0000259" key="8">
    <source>
        <dbReference type="Pfam" id="PF03460"/>
    </source>
</evidence>
<dbReference type="Pfam" id="PF05168">
    <property type="entry name" value="HEPN"/>
    <property type="match status" value="1"/>
</dbReference>
<comment type="caution">
    <text evidence="10">The sequence shown here is derived from an EMBL/GenBank/DDBJ whole genome shotgun (WGS) entry which is preliminary data.</text>
</comment>
<evidence type="ECO:0000259" key="9">
    <source>
        <dbReference type="Pfam" id="PF05168"/>
    </source>
</evidence>
<feature type="domain" description="Nitrite/Sulfite reductase ferredoxin-like" evidence="8">
    <location>
        <begin position="319"/>
        <end position="385"/>
    </location>
</feature>
<evidence type="ECO:0000256" key="6">
    <source>
        <dbReference type="ARBA" id="ARBA00023014"/>
    </source>
</evidence>
<dbReference type="Pfam" id="PF01077">
    <property type="entry name" value="NIR_SIR"/>
    <property type="match status" value="2"/>
</dbReference>
<protein>
    <submittedName>
        <fullName evidence="10">Sulfite reductase (Ferredoxin)</fullName>
    </submittedName>
</protein>
<dbReference type="RefSeq" id="WP_105473771.1">
    <property type="nucleotide sequence ID" value="NZ_PVEO01000005.1"/>
</dbReference>
<dbReference type="EMBL" id="PVEO01000005">
    <property type="protein sequence ID" value="PQV48308.1"/>
    <property type="molecule type" value="Genomic_DNA"/>
</dbReference>
<sequence>MQSFRTEIENPIVEKDIVELANKIELFHNGKIDEEKFRSLRLARGVYGQRQEGVQMIRIKLPYGKVKSNQLHRISDVSDEYSRGRLHITTRQDIQIHYVDLNRTPELWAELERDDVTLREACGNTVRNVTASETAGIDVNEPFDVSPYADALFKFFLRNPICQEMGRKFKVSFSASDEDTGLSYMHDLGFIAKIKDGVRGFKVMIGGGLGSQPRHADVLYDFIETDKIIPVMEGVLRIFDRHGERKSRAKARMKFLIKDIGLEAFKALVEEEQKAIEFKSVAIDADAYVAPTPVEITEIPEVTIKDQKAFETWKSTNLIPQKQEGYVAIGIKVLLGDFYTDKARLLADLVENYAAGEIRLSLRQNILIPFVKEDLVPFFYQELEKLGFVEAGYNKAVDITACPGTDTCNLGIASSTGITDELERVIKAEYPQYLNNDDLVIKISGCMNACGQHNMANIGFQGMSVRTPDKLVAPALQVLLGGGNLGDGNGVFADKVVKVPSRRGPEALRRILDDYEANANGKLFVEYYKEKGEKYFYDVLQDLQDVSNLTEIDFVDWGTDEKYVKEIGIGECAGVVIDLIATLFLESEEKIENAQESFNNKVYSNAIYHAYSSLVNSAKALLLAENKKTNTHAGIISQFDELFVASGKIDLGVSFSELIYQINKFVPTEAFASKYIENANEFLVKVRAFREAQTQPEKKAV</sequence>
<evidence type="ECO:0000256" key="5">
    <source>
        <dbReference type="ARBA" id="ARBA00023004"/>
    </source>
</evidence>
<evidence type="ECO:0000256" key="3">
    <source>
        <dbReference type="ARBA" id="ARBA00022723"/>
    </source>
</evidence>
<dbReference type="InterPro" id="IPR051329">
    <property type="entry name" value="NIR_SIR_4Fe-4S"/>
</dbReference>
<evidence type="ECO:0000256" key="4">
    <source>
        <dbReference type="ARBA" id="ARBA00023002"/>
    </source>
</evidence>
<dbReference type="InterPro" id="IPR006067">
    <property type="entry name" value="NO2/SO3_Rdtase_4Fe4S_dom"/>
</dbReference>
<dbReference type="SUPFAM" id="SSF56014">
    <property type="entry name" value="Nitrite and sulphite reductase 4Fe-4S domain-like"/>
    <property type="match status" value="2"/>
</dbReference>
<dbReference type="GO" id="GO:0020037">
    <property type="term" value="F:heme binding"/>
    <property type="evidence" value="ECO:0007669"/>
    <property type="project" value="InterPro"/>
</dbReference>
<evidence type="ECO:0000313" key="11">
    <source>
        <dbReference type="Proteomes" id="UP000251545"/>
    </source>
</evidence>
<keyword evidence="5" id="KW-0408">Iron</keyword>
<proteinExistence type="predicted"/>
<keyword evidence="6" id="KW-0411">Iron-sulfur</keyword>
<dbReference type="InterPro" id="IPR005117">
    <property type="entry name" value="NiRdtase/SiRdtase_haem-b_fer"/>
</dbReference>
<dbReference type="Pfam" id="PF03460">
    <property type="entry name" value="NIR_SIR_ferr"/>
    <property type="match status" value="2"/>
</dbReference>
<gene>
    <name evidence="10" type="ORF">CLV33_105160</name>
</gene>
<evidence type="ECO:0000313" key="10">
    <source>
        <dbReference type="EMBL" id="PQV48308.1"/>
    </source>
</evidence>
<dbReference type="Gene3D" id="1.20.120.330">
    <property type="entry name" value="Nucleotidyltransferases domain 2"/>
    <property type="match status" value="1"/>
</dbReference>